<dbReference type="GO" id="GO:0005249">
    <property type="term" value="F:voltage-gated potassium channel activity"/>
    <property type="evidence" value="ECO:0007669"/>
    <property type="project" value="TreeGrafter"/>
</dbReference>
<keyword evidence="5" id="KW-0406">Ion transport</keyword>
<dbReference type="InterPro" id="IPR005821">
    <property type="entry name" value="Ion_trans_dom"/>
</dbReference>
<dbReference type="EMBL" id="KK583191">
    <property type="protein sequence ID" value="KDO34162.1"/>
    <property type="molecule type" value="Genomic_DNA"/>
</dbReference>
<accession>A0A067D591</accession>
<dbReference type="GeneID" id="24140462"/>
<dbReference type="OMA" id="IANYYAN"/>
<dbReference type="OrthoDB" id="421226at2759"/>
<dbReference type="CDD" id="cd00038">
    <property type="entry name" value="CAP_ED"/>
    <property type="match status" value="1"/>
</dbReference>
<evidence type="ECO:0000256" key="1">
    <source>
        <dbReference type="ARBA" id="ARBA00004141"/>
    </source>
</evidence>
<dbReference type="Gene3D" id="1.10.287.70">
    <property type="match status" value="1"/>
</dbReference>
<evidence type="ECO:0000256" key="3">
    <source>
        <dbReference type="ARBA" id="ARBA00022692"/>
    </source>
</evidence>
<dbReference type="KEGG" id="spar:SPRG_19014"/>
<dbReference type="PROSITE" id="PS00888">
    <property type="entry name" value="CNMP_BINDING_1"/>
    <property type="match status" value="1"/>
</dbReference>
<reference evidence="10 11" key="1">
    <citation type="journal article" date="2013" name="PLoS Genet.">
        <title>Distinctive expansion of potential virulence genes in the genome of the oomycete fish pathogen Saprolegnia parasitica.</title>
        <authorList>
            <person name="Jiang R.H."/>
            <person name="de Bruijn I."/>
            <person name="Haas B.J."/>
            <person name="Belmonte R."/>
            <person name="Lobach L."/>
            <person name="Christie J."/>
            <person name="van den Ackerveken G."/>
            <person name="Bottin A."/>
            <person name="Bulone V."/>
            <person name="Diaz-Moreno S.M."/>
            <person name="Dumas B."/>
            <person name="Fan L."/>
            <person name="Gaulin E."/>
            <person name="Govers F."/>
            <person name="Grenville-Briggs L.J."/>
            <person name="Horner N.R."/>
            <person name="Levin J.Z."/>
            <person name="Mammella M."/>
            <person name="Meijer H.J."/>
            <person name="Morris P."/>
            <person name="Nusbaum C."/>
            <person name="Oome S."/>
            <person name="Phillips A.J."/>
            <person name="van Rooyen D."/>
            <person name="Rzeszutek E."/>
            <person name="Saraiva M."/>
            <person name="Secombes C.J."/>
            <person name="Seidl M.F."/>
            <person name="Snel B."/>
            <person name="Stassen J.H."/>
            <person name="Sykes S."/>
            <person name="Tripathy S."/>
            <person name="van den Berg H."/>
            <person name="Vega-Arreguin J.C."/>
            <person name="Wawra S."/>
            <person name="Young S.K."/>
            <person name="Zeng Q."/>
            <person name="Dieguez-Uribeondo J."/>
            <person name="Russ C."/>
            <person name="Tyler B.M."/>
            <person name="van West P."/>
        </authorList>
    </citation>
    <scope>NUCLEOTIDE SEQUENCE [LARGE SCALE GENOMIC DNA]</scope>
    <source>
        <strain evidence="10 11">CBS 223.65</strain>
    </source>
</reference>
<feature type="transmembrane region" description="Helical" evidence="8">
    <location>
        <begin position="274"/>
        <end position="295"/>
    </location>
</feature>
<dbReference type="VEuPathDB" id="FungiDB:SPRG_19014"/>
<dbReference type="Gene3D" id="2.60.120.10">
    <property type="entry name" value="Jelly Rolls"/>
    <property type="match status" value="1"/>
</dbReference>
<dbReference type="Proteomes" id="UP000030745">
    <property type="component" value="Unassembled WGS sequence"/>
</dbReference>
<name>A0A067D591_SAPPC</name>
<keyword evidence="3 8" id="KW-0812">Transmembrane</keyword>
<dbReference type="SUPFAM" id="SSF81324">
    <property type="entry name" value="Voltage-gated potassium channels"/>
    <property type="match status" value="1"/>
</dbReference>
<feature type="transmembrane region" description="Helical" evidence="8">
    <location>
        <begin position="60"/>
        <end position="82"/>
    </location>
</feature>
<evidence type="ECO:0000259" key="9">
    <source>
        <dbReference type="PROSITE" id="PS50042"/>
    </source>
</evidence>
<evidence type="ECO:0000256" key="6">
    <source>
        <dbReference type="ARBA" id="ARBA00023136"/>
    </source>
</evidence>
<feature type="transmembrane region" description="Helical" evidence="8">
    <location>
        <begin position="88"/>
        <end position="105"/>
    </location>
</feature>
<feature type="coiled-coil region" evidence="7">
    <location>
        <begin position="516"/>
        <end position="543"/>
    </location>
</feature>
<organism evidence="10 11">
    <name type="scientific">Saprolegnia parasitica (strain CBS 223.65)</name>
    <dbReference type="NCBI Taxonomy" id="695850"/>
    <lineage>
        <taxon>Eukaryota</taxon>
        <taxon>Sar</taxon>
        <taxon>Stramenopiles</taxon>
        <taxon>Oomycota</taxon>
        <taxon>Saprolegniomycetes</taxon>
        <taxon>Saprolegniales</taxon>
        <taxon>Saprolegniaceae</taxon>
        <taxon>Saprolegnia</taxon>
    </lineage>
</organism>
<feature type="domain" description="Cyclic nucleotide-binding" evidence="9">
    <location>
        <begin position="357"/>
        <end position="467"/>
    </location>
</feature>
<dbReference type="SMART" id="SM00100">
    <property type="entry name" value="cNMP"/>
    <property type="match status" value="1"/>
</dbReference>
<dbReference type="InterPro" id="IPR050818">
    <property type="entry name" value="KCNH_animal-type"/>
</dbReference>
<dbReference type="RefSeq" id="XP_012195213.1">
    <property type="nucleotide sequence ID" value="XM_012339823.1"/>
</dbReference>
<feature type="transmembrane region" description="Helical" evidence="8">
    <location>
        <begin position="206"/>
        <end position="227"/>
    </location>
</feature>
<dbReference type="InterPro" id="IPR014710">
    <property type="entry name" value="RmlC-like_jellyroll"/>
</dbReference>
<dbReference type="Pfam" id="PF00520">
    <property type="entry name" value="Ion_trans"/>
    <property type="match status" value="1"/>
</dbReference>
<dbReference type="InterPro" id="IPR018488">
    <property type="entry name" value="cNMP-bd_CS"/>
</dbReference>
<evidence type="ECO:0000256" key="5">
    <source>
        <dbReference type="ARBA" id="ARBA00023065"/>
    </source>
</evidence>
<evidence type="ECO:0000313" key="11">
    <source>
        <dbReference type="Proteomes" id="UP000030745"/>
    </source>
</evidence>
<evidence type="ECO:0000256" key="7">
    <source>
        <dbReference type="SAM" id="Coils"/>
    </source>
</evidence>
<keyword evidence="2" id="KW-0813">Transport</keyword>
<keyword evidence="7" id="KW-0175">Coiled coil</keyword>
<dbReference type="GO" id="GO:0042391">
    <property type="term" value="P:regulation of membrane potential"/>
    <property type="evidence" value="ECO:0007669"/>
    <property type="project" value="TreeGrafter"/>
</dbReference>
<keyword evidence="4 8" id="KW-1133">Transmembrane helix</keyword>
<dbReference type="GO" id="GO:0005886">
    <property type="term" value="C:plasma membrane"/>
    <property type="evidence" value="ECO:0007669"/>
    <property type="project" value="TreeGrafter"/>
</dbReference>
<protein>
    <recommendedName>
        <fullName evidence="9">Cyclic nucleotide-binding domain-containing protein</fullName>
    </recommendedName>
</protein>
<dbReference type="PANTHER" id="PTHR10217:SF435">
    <property type="entry name" value="POTASSIUM VOLTAGE-GATED CHANNEL PROTEIN EAG"/>
    <property type="match status" value="1"/>
</dbReference>
<proteinExistence type="predicted"/>
<keyword evidence="6 8" id="KW-0472">Membrane</keyword>
<dbReference type="InterPro" id="IPR000595">
    <property type="entry name" value="cNMP-bd_dom"/>
</dbReference>
<evidence type="ECO:0000256" key="2">
    <source>
        <dbReference type="ARBA" id="ARBA00022448"/>
    </source>
</evidence>
<dbReference type="SUPFAM" id="SSF51206">
    <property type="entry name" value="cAMP-binding domain-like"/>
    <property type="match status" value="1"/>
</dbReference>
<dbReference type="InterPro" id="IPR018490">
    <property type="entry name" value="cNMP-bd_dom_sf"/>
</dbReference>
<evidence type="ECO:0000313" key="10">
    <source>
        <dbReference type="EMBL" id="KDO34162.1"/>
    </source>
</evidence>
<keyword evidence="11" id="KW-1185">Reference proteome</keyword>
<evidence type="ECO:0000256" key="4">
    <source>
        <dbReference type="ARBA" id="ARBA00022989"/>
    </source>
</evidence>
<dbReference type="Pfam" id="PF00027">
    <property type="entry name" value="cNMP_binding"/>
    <property type="match status" value="1"/>
</dbReference>
<dbReference type="PROSITE" id="PS50042">
    <property type="entry name" value="CNMP_BINDING_3"/>
    <property type="match status" value="1"/>
</dbReference>
<evidence type="ECO:0000256" key="8">
    <source>
        <dbReference type="SAM" id="Phobius"/>
    </source>
</evidence>
<sequence>MLTKSMLERIPQLHERRSRLLDQYQIRLRSHRLSATSTLVIYVPYLIYPTSRWYRLWRLVLVLLTYYQLVTIPYDVAFLPWANPRDDAMGLLTNALFALDLVINLNTAVRVSDVTFITTRKHIARIYFHSWFVSDALSIVPWDVLVHAMTHNGSDVPSSLVSVFKLFRLPRIVRMYSLVRILRFLRVPDEYKRWVLYSRHAHLIRLLSLVALFMFLVHLLACVWYSLVVPELWIETTSSSSTDGSLLDAYTLSAYYIVTTVTGQSNVLQTNAQYVFSAVIIILGSLWIAVVFGNVGNLIANYYANHDLFQQKYYQTMYVRHGTLNGKPFQFTKELSKNLSVEVGLFLRMNMITRSPMFQPCSPEFVQELVMQLGFQVYLGNDYIVVRGEVGSEMYFVQNGICEMRQPTFIEASFQRKEVGGVDLKACRTLEEGDHFGELALLMNVKHAATVKAVTFLELCVLRRDVFLAVTDKYCDDKTVIEKFIVDKYDPAVMESLLAIQSNPKQEHQRSIVAYIEKLTDRLHDMQDAMDVMQNQLSLLETSGAKPPLRNSASTYLS</sequence>
<dbReference type="AlphaFoldDB" id="A0A067D591"/>
<comment type="subcellular location">
    <subcellularLocation>
        <location evidence="1">Membrane</location>
        <topology evidence="1">Multi-pass membrane protein</topology>
    </subcellularLocation>
</comment>
<gene>
    <name evidence="10" type="ORF">SPRG_19014</name>
</gene>
<dbReference type="PANTHER" id="PTHR10217">
    <property type="entry name" value="VOLTAGE AND LIGAND GATED POTASSIUM CHANNEL"/>
    <property type="match status" value="1"/>
</dbReference>